<accession>A0A1G8LHE1</accession>
<dbReference type="STRING" id="29435.SAMN05216588_1191"/>
<sequence length="49" mass="5017">MLRRLSLAVAVTAASTATAWADPAPLSVRTDLMSVYQQAAANNADLAAA</sequence>
<feature type="signal peptide" evidence="1">
    <location>
        <begin position="1"/>
        <end position="21"/>
    </location>
</feature>
<feature type="chain" id="PRO_5011684042" evidence="1">
    <location>
        <begin position="22"/>
        <end position="49"/>
    </location>
</feature>
<reference evidence="2 3" key="1">
    <citation type="submission" date="2016-10" db="EMBL/GenBank/DDBJ databases">
        <authorList>
            <person name="de Groot N.N."/>
        </authorList>
    </citation>
    <scope>NUCLEOTIDE SEQUENCE [LARGE SCALE GENOMIC DNA]</scope>
    <source>
        <strain evidence="2 3">LMG 18387</strain>
    </source>
</reference>
<dbReference type="AlphaFoldDB" id="A0A1G8LHE1"/>
<proteinExistence type="predicted"/>
<evidence type="ECO:0000313" key="2">
    <source>
        <dbReference type="EMBL" id="SDI54867.1"/>
    </source>
</evidence>
<keyword evidence="1" id="KW-0732">Signal</keyword>
<evidence type="ECO:0000256" key="1">
    <source>
        <dbReference type="SAM" id="SignalP"/>
    </source>
</evidence>
<gene>
    <name evidence="2" type="ORF">SAMN05216588_1191</name>
</gene>
<protein>
    <submittedName>
        <fullName evidence="2">Outer membrane protein</fullName>
    </submittedName>
</protein>
<feature type="non-terminal residue" evidence="2">
    <location>
        <position position="49"/>
    </location>
</feature>
<dbReference type="EMBL" id="FNDG01000019">
    <property type="protein sequence ID" value="SDI54867.1"/>
    <property type="molecule type" value="Genomic_DNA"/>
</dbReference>
<evidence type="ECO:0000313" key="3">
    <source>
        <dbReference type="Proteomes" id="UP000198606"/>
    </source>
</evidence>
<name>A0A1G8LHE1_9GAMM</name>
<organism evidence="2 3">
    <name type="scientific">Phytopseudomonas flavescens</name>
    <dbReference type="NCBI Taxonomy" id="29435"/>
    <lineage>
        <taxon>Bacteria</taxon>
        <taxon>Pseudomonadati</taxon>
        <taxon>Pseudomonadota</taxon>
        <taxon>Gammaproteobacteria</taxon>
        <taxon>Pseudomonadales</taxon>
        <taxon>Pseudomonadaceae</taxon>
        <taxon>Phytopseudomonas</taxon>
    </lineage>
</organism>
<dbReference type="Proteomes" id="UP000198606">
    <property type="component" value="Unassembled WGS sequence"/>
</dbReference>